<name>A0A6A6QMN7_9PEZI</name>
<dbReference type="AlphaFoldDB" id="A0A6A6QMN7"/>
<evidence type="ECO:0000256" key="1">
    <source>
        <dbReference type="SAM" id="MobiDB-lite"/>
    </source>
</evidence>
<dbReference type="Proteomes" id="UP000799750">
    <property type="component" value="Unassembled WGS sequence"/>
</dbReference>
<keyword evidence="2" id="KW-1133">Transmembrane helix</keyword>
<keyword evidence="4" id="KW-1185">Reference proteome</keyword>
<keyword evidence="2" id="KW-0472">Membrane</keyword>
<dbReference type="OrthoDB" id="3916171at2759"/>
<organism evidence="3 4">
    <name type="scientific">Lophium mytilinum</name>
    <dbReference type="NCBI Taxonomy" id="390894"/>
    <lineage>
        <taxon>Eukaryota</taxon>
        <taxon>Fungi</taxon>
        <taxon>Dikarya</taxon>
        <taxon>Ascomycota</taxon>
        <taxon>Pezizomycotina</taxon>
        <taxon>Dothideomycetes</taxon>
        <taxon>Pleosporomycetidae</taxon>
        <taxon>Mytilinidiales</taxon>
        <taxon>Mytilinidiaceae</taxon>
        <taxon>Lophium</taxon>
    </lineage>
</organism>
<gene>
    <name evidence="3" type="ORF">BU16DRAFT_541076</name>
</gene>
<accession>A0A6A6QMN7</accession>
<feature type="transmembrane region" description="Helical" evidence="2">
    <location>
        <begin position="297"/>
        <end position="317"/>
    </location>
</feature>
<feature type="region of interest" description="Disordered" evidence="1">
    <location>
        <begin position="57"/>
        <end position="169"/>
    </location>
</feature>
<dbReference type="EMBL" id="MU004192">
    <property type="protein sequence ID" value="KAF2493379.1"/>
    <property type="molecule type" value="Genomic_DNA"/>
</dbReference>
<proteinExistence type="predicted"/>
<feature type="compositionally biased region" description="Polar residues" evidence="1">
    <location>
        <begin position="79"/>
        <end position="89"/>
    </location>
</feature>
<keyword evidence="2" id="KW-0812">Transmembrane</keyword>
<feature type="transmembrane region" description="Helical" evidence="2">
    <location>
        <begin position="270"/>
        <end position="291"/>
    </location>
</feature>
<evidence type="ECO:0000256" key="2">
    <source>
        <dbReference type="SAM" id="Phobius"/>
    </source>
</evidence>
<feature type="compositionally biased region" description="Low complexity" evidence="1">
    <location>
        <begin position="59"/>
        <end position="74"/>
    </location>
</feature>
<feature type="compositionally biased region" description="Basic and acidic residues" evidence="1">
    <location>
        <begin position="122"/>
        <end position="132"/>
    </location>
</feature>
<protein>
    <submittedName>
        <fullName evidence="3">Uncharacterized protein</fullName>
    </submittedName>
</protein>
<evidence type="ECO:0000313" key="3">
    <source>
        <dbReference type="EMBL" id="KAF2493379.1"/>
    </source>
</evidence>
<feature type="compositionally biased region" description="Polar residues" evidence="1">
    <location>
        <begin position="109"/>
        <end position="121"/>
    </location>
</feature>
<reference evidence="3" key="1">
    <citation type="journal article" date="2020" name="Stud. Mycol.">
        <title>101 Dothideomycetes genomes: a test case for predicting lifestyles and emergence of pathogens.</title>
        <authorList>
            <person name="Haridas S."/>
            <person name="Albert R."/>
            <person name="Binder M."/>
            <person name="Bloem J."/>
            <person name="Labutti K."/>
            <person name="Salamov A."/>
            <person name="Andreopoulos B."/>
            <person name="Baker S."/>
            <person name="Barry K."/>
            <person name="Bills G."/>
            <person name="Bluhm B."/>
            <person name="Cannon C."/>
            <person name="Castanera R."/>
            <person name="Culley D."/>
            <person name="Daum C."/>
            <person name="Ezra D."/>
            <person name="Gonzalez J."/>
            <person name="Henrissat B."/>
            <person name="Kuo A."/>
            <person name="Liang C."/>
            <person name="Lipzen A."/>
            <person name="Lutzoni F."/>
            <person name="Magnuson J."/>
            <person name="Mondo S."/>
            <person name="Nolan M."/>
            <person name="Ohm R."/>
            <person name="Pangilinan J."/>
            <person name="Park H.-J."/>
            <person name="Ramirez L."/>
            <person name="Alfaro M."/>
            <person name="Sun H."/>
            <person name="Tritt A."/>
            <person name="Yoshinaga Y."/>
            <person name="Zwiers L.-H."/>
            <person name="Turgeon B."/>
            <person name="Goodwin S."/>
            <person name="Spatafora J."/>
            <person name="Crous P."/>
            <person name="Grigoriev I."/>
        </authorList>
    </citation>
    <scope>NUCLEOTIDE SEQUENCE</scope>
    <source>
        <strain evidence="3">CBS 269.34</strain>
    </source>
</reference>
<feature type="transmembrane region" description="Helical" evidence="2">
    <location>
        <begin position="234"/>
        <end position="258"/>
    </location>
</feature>
<evidence type="ECO:0000313" key="4">
    <source>
        <dbReference type="Proteomes" id="UP000799750"/>
    </source>
</evidence>
<sequence length="328" mass="35410">MFFTAASVKPPSSSLSLADPAIIPGLHRDNDPVTLSIRHGDAIELKDITTNVNTHLRAAEPSATTSTAPPTESAWGSRKASSMTKPTSHGTDHSAGGYNGKRNGMITYAASSLSATHGSGSDTDREAQRDQDTLGMGSWAGLPPSLPVQAANKRPKRSKKPPVVLIQHRRKDVEALQAEEEYTEEPNSVNLKGKKYLRRRKTRLDEDTNDLALAEEGRAPLTAPCTSSPPLSGIRLVVVLISLMAIALTLGLAAWGVCNTGSKDLKHQMYRIKAILFGSVSLVFTFTAIVMVAARRVLTEVLLMALVEFLIGSMLLLEIGDFMEHQYP</sequence>